<dbReference type="RefSeq" id="WP_056989272.1">
    <property type="nucleotide sequence ID" value="NZ_AYZJ01000024.1"/>
</dbReference>
<dbReference type="PANTHER" id="PTHR38781">
    <property type="entry name" value="ANTITOXIN DINJ-RELATED"/>
    <property type="match status" value="1"/>
</dbReference>
<evidence type="ECO:0000256" key="1">
    <source>
        <dbReference type="ARBA" id="ARBA00010562"/>
    </source>
</evidence>
<dbReference type="Pfam" id="PF04221">
    <property type="entry name" value="RelB"/>
    <property type="match status" value="1"/>
</dbReference>
<dbReference type="PATRIC" id="fig|1423730.4.peg.1384"/>
<dbReference type="InterPro" id="IPR010985">
    <property type="entry name" value="Ribbon_hlx_hlx"/>
</dbReference>
<dbReference type="InterPro" id="IPR013321">
    <property type="entry name" value="Arc_rbn_hlx_hlx"/>
</dbReference>
<dbReference type="SUPFAM" id="SSF47598">
    <property type="entry name" value="Ribbon-helix-helix"/>
    <property type="match status" value="1"/>
</dbReference>
<dbReference type="GO" id="GO:0006351">
    <property type="term" value="P:DNA-templated transcription"/>
    <property type="evidence" value="ECO:0007669"/>
    <property type="project" value="TreeGrafter"/>
</dbReference>
<dbReference type="Gene3D" id="1.10.1220.10">
    <property type="entry name" value="Met repressor-like"/>
    <property type="match status" value="1"/>
</dbReference>
<proteinExistence type="inferred from homology"/>
<dbReference type="GO" id="GO:0000987">
    <property type="term" value="F:cis-regulatory region sequence-specific DNA binding"/>
    <property type="evidence" value="ECO:0007669"/>
    <property type="project" value="InterPro"/>
</dbReference>
<dbReference type="NCBIfam" id="TIGR02384">
    <property type="entry name" value="RelB_DinJ"/>
    <property type="match status" value="1"/>
</dbReference>
<evidence type="ECO:0000256" key="2">
    <source>
        <dbReference type="ARBA" id="ARBA00022649"/>
    </source>
</evidence>
<reference evidence="3 4" key="1">
    <citation type="journal article" date="2015" name="Genome Announc.">
        <title>Expanding the biotechnology potential of lactobacilli through comparative genomics of 213 strains and associated genera.</title>
        <authorList>
            <person name="Sun Z."/>
            <person name="Harris H.M."/>
            <person name="McCann A."/>
            <person name="Guo C."/>
            <person name="Argimon S."/>
            <person name="Zhang W."/>
            <person name="Yang X."/>
            <person name="Jeffery I.B."/>
            <person name="Cooney J.C."/>
            <person name="Kagawa T.F."/>
            <person name="Liu W."/>
            <person name="Song Y."/>
            <person name="Salvetti E."/>
            <person name="Wrobel A."/>
            <person name="Rasinkangas P."/>
            <person name="Parkhill J."/>
            <person name="Rea M.C."/>
            <person name="O'Sullivan O."/>
            <person name="Ritari J."/>
            <person name="Douillard F.P."/>
            <person name="Paul Ross R."/>
            <person name="Yang R."/>
            <person name="Briner A.E."/>
            <person name="Felis G.E."/>
            <person name="de Vos W.M."/>
            <person name="Barrangou R."/>
            <person name="Klaenhammer T.R."/>
            <person name="Caufield P.W."/>
            <person name="Cui Y."/>
            <person name="Zhang H."/>
            <person name="O'Toole P.W."/>
        </authorList>
    </citation>
    <scope>NUCLEOTIDE SEQUENCE [LARGE SCALE GENOMIC DNA]</scope>
    <source>
        <strain evidence="3 4">DSM 22697</strain>
    </source>
</reference>
<comment type="caution">
    <text evidence="3">The sequence shown here is derived from an EMBL/GenBank/DDBJ whole genome shotgun (WGS) entry which is preliminary data.</text>
</comment>
<dbReference type="GO" id="GO:0015643">
    <property type="term" value="F:toxic substance binding"/>
    <property type="evidence" value="ECO:0007669"/>
    <property type="project" value="InterPro"/>
</dbReference>
<dbReference type="GO" id="GO:0044010">
    <property type="term" value="P:single-species biofilm formation"/>
    <property type="evidence" value="ECO:0007669"/>
    <property type="project" value="InterPro"/>
</dbReference>
<dbReference type="InterPro" id="IPR007337">
    <property type="entry name" value="RelB/DinJ"/>
</dbReference>
<gene>
    <name evidence="3" type="ORF">FC75_GL001322</name>
</gene>
<dbReference type="AlphaFoldDB" id="A0A0R2F6R0"/>
<comment type="similarity">
    <text evidence="1">Belongs to the RelB/DinJ antitoxin family.</text>
</comment>
<name>A0A0R2F6R0_9LACO</name>
<keyword evidence="4" id="KW-1185">Reference proteome</keyword>
<dbReference type="Proteomes" id="UP000050865">
    <property type="component" value="Unassembled WGS sequence"/>
</dbReference>
<sequence length="89" mass="9992">MDTKKPEARLNIRLDPQLKAKATAVAEDMGIDLSTVVRLTLTQMVKDRQLPFMPTALPADTLEALDDADHPERLNQYASAEDMWRKLGV</sequence>
<evidence type="ECO:0000313" key="3">
    <source>
        <dbReference type="EMBL" id="KRN24144.1"/>
    </source>
</evidence>
<dbReference type="InterPro" id="IPR026262">
    <property type="entry name" value="DinJ"/>
</dbReference>
<accession>A0A0R2F6R0</accession>
<organism evidence="3 4">
    <name type="scientific">Lacticaseibacillus camelliae DSM 22697 = JCM 13995</name>
    <dbReference type="NCBI Taxonomy" id="1423730"/>
    <lineage>
        <taxon>Bacteria</taxon>
        <taxon>Bacillati</taxon>
        <taxon>Bacillota</taxon>
        <taxon>Bacilli</taxon>
        <taxon>Lactobacillales</taxon>
        <taxon>Lactobacillaceae</taxon>
        <taxon>Lacticaseibacillus</taxon>
    </lineage>
</organism>
<dbReference type="PANTHER" id="PTHR38781:SF1">
    <property type="entry name" value="ANTITOXIN DINJ-RELATED"/>
    <property type="match status" value="1"/>
</dbReference>
<evidence type="ECO:0000313" key="4">
    <source>
        <dbReference type="Proteomes" id="UP000050865"/>
    </source>
</evidence>
<dbReference type="PIRSF" id="PIRSF003108">
    <property type="entry name" value="DinJ"/>
    <property type="match status" value="1"/>
</dbReference>
<dbReference type="GO" id="GO:0006355">
    <property type="term" value="P:regulation of DNA-templated transcription"/>
    <property type="evidence" value="ECO:0007669"/>
    <property type="project" value="InterPro"/>
</dbReference>
<protein>
    <submittedName>
        <fullName evidence="3">Uncharacterized protein</fullName>
    </submittedName>
</protein>
<keyword evidence="2" id="KW-1277">Toxin-antitoxin system</keyword>
<dbReference type="EMBL" id="AYZJ01000024">
    <property type="protein sequence ID" value="KRN24144.1"/>
    <property type="molecule type" value="Genomic_DNA"/>
</dbReference>